<keyword evidence="1" id="KW-0472">Membrane</keyword>
<organism evidence="2 3">
    <name type="scientific">Dictyobacter kobayashii</name>
    <dbReference type="NCBI Taxonomy" id="2014872"/>
    <lineage>
        <taxon>Bacteria</taxon>
        <taxon>Bacillati</taxon>
        <taxon>Chloroflexota</taxon>
        <taxon>Ktedonobacteria</taxon>
        <taxon>Ktedonobacterales</taxon>
        <taxon>Dictyobacteraceae</taxon>
        <taxon>Dictyobacter</taxon>
    </lineage>
</organism>
<proteinExistence type="predicted"/>
<protein>
    <submittedName>
        <fullName evidence="2">Uncharacterized protein</fullName>
    </submittedName>
</protein>
<evidence type="ECO:0000313" key="2">
    <source>
        <dbReference type="EMBL" id="GCE17887.1"/>
    </source>
</evidence>
<name>A0A402AFJ6_9CHLR</name>
<evidence type="ECO:0000313" key="3">
    <source>
        <dbReference type="Proteomes" id="UP000287188"/>
    </source>
</evidence>
<feature type="transmembrane region" description="Helical" evidence="1">
    <location>
        <begin position="7"/>
        <end position="27"/>
    </location>
</feature>
<dbReference type="EMBL" id="BIFS01000001">
    <property type="protein sequence ID" value="GCE17887.1"/>
    <property type="molecule type" value="Genomic_DNA"/>
</dbReference>
<dbReference type="AlphaFoldDB" id="A0A402AFJ6"/>
<accession>A0A402AFJ6</accession>
<dbReference type="Proteomes" id="UP000287188">
    <property type="component" value="Unassembled WGS sequence"/>
</dbReference>
<sequence>MQRKQAVFGELIIKCILHIGFMVGLIVDGQTLIKPGWDITLGSLMKDQVC</sequence>
<keyword evidence="1" id="KW-0812">Transmembrane</keyword>
<keyword evidence="3" id="KW-1185">Reference proteome</keyword>
<reference evidence="3" key="1">
    <citation type="submission" date="2018-12" db="EMBL/GenBank/DDBJ databases">
        <title>Tengunoibacter tsumagoiensis gen. nov., sp. nov., Dictyobacter kobayashii sp. nov., D. alpinus sp. nov., and D. joshuensis sp. nov. and description of Dictyobacteraceae fam. nov. within the order Ktedonobacterales isolated from Tengu-no-mugimeshi.</title>
        <authorList>
            <person name="Wang C.M."/>
            <person name="Zheng Y."/>
            <person name="Sakai Y."/>
            <person name="Toyoda A."/>
            <person name="Minakuchi Y."/>
            <person name="Abe K."/>
            <person name="Yokota A."/>
            <person name="Yabe S."/>
        </authorList>
    </citation>
    <scope>NUCLEOTIDE SEQUENCE [LARGE SCALE GENOMIC DNA]</scope>
    <source>
        <strain evidence="3">Uno11</strain>
    </source>
</reference>
<gene>
    <name evidence="2" type="ORF">KDK_16870</name>
</gene>
<comment type="caution">
    <text evidence="2">The sequence shown here is derived from an EMBL/GenBank/DDBJ whole genome shotgun (WGS) entry which is preliminary data.</text>
</comment>
<keyword evidence="1" id="KW-1133">Transmembrane helix</keyword>
<evidence type="ECO:0000256" key="1">
    <source>
        <dbReference type="SAM" id="Phobius"/>
    </source>
</evidence>